<gene>
    <name evidence="3" type="ORF">SAMN05660236_1241</name>
</gene>
<organism evidence="3 4">
    <name type="scientific">Ohtaekwangia koreensis</name>
    <dbReference type="NCBI Taxonomy" id="688867"/>
    <lineage>
        <taxon>Bacteria</taxon>
        <taxon>Pseudomonadati</taxon>
        <taxon>Bacteroidota</taxon>
        <taxon>Cytophagia</taxon>
        <taxon>Cytophagales</taxon>
        <taxon>Fulvivirgaceae</taxon>
        <taxon>Ohtaekwangia</taxon>
    </lineage>
</organism>
<feature type="compositionally biased region" description="Basic and acidic residues" evidence="1">
    <location>
        <begin position="516"/>
        <end position="534"/>
    </location>
</feature>
<evidence type="ECO:0000313" key="4">
    <source>
        <dbReference type="Proteomes" id="UP000190961"/>
    </source>
</evidence>
<feature type="transmembrane region" description="Helical" evidence="2">
    <location>
        <begin position="20"/>
        <end position="39"/>
    </location>
</feature>
<evidence type="ECO:0000313" key="3">
    <source>
        <dbReference type="EMBL" id="SKC52376.1"/>
    </source>
</evidence>
<keyword evidence="4" id="KW-1185">Reference proteome</keyword>
<dbReference type="Proteomes" id="UP000190961">
    <property type="component" value="Unassembled WGS sequence"/>
</dbReference>
<accession>A0A1T5JLW6</accession>
<proteinExistence type="predicted"/>
<reference evidence="3 4" key="1">
    <citation type="submission" date="2017-02" db="EMBL/GenBank/DDBJ databases">
        <authorList>
            <person name="Peterson S.W."/>
        </authorList>
    </citation>
    <scope>NUCLEOTIDE SEQUENCE [LARGE SCALE GENOMIC DNA]</scope>
    <source>
        <strain evidence="3 4">DSM 25262</strain>
    </source>
</reference>
<dbReference type="AlphaFoldDB" id="A0A1T5JLW6"/>
<keyword evidence="2" id="KW-0812">Transmembrane</keyword>
<evidence type="ECO:0000256" key="1">
    <source>
        <dbReference type="SAM" id="MobiDB-lite"/>
    </source>
</evidence>
<dbReference type="RefSeq" id="WP_079685794.1">
    <property type="nucleotide sequence ID" value="NZ_FUZU01000001.1"/>
</dbReference>
<feature type="region of interest" description="Disordered" evidence="1">
    <location>
        <begin position="516"/>
        <end position="536"/>
    </location>
</feature>
<feature type="transmembrane region" description="Helical" evidence="2">
    <location>
        <begin position="135"/>
        <end position="156"/>
    </location>
</feature>
<evidence type="ECO:0008006" key="5">
    <source>
        <dbReference type="Google" id="ProtNLM"/>
    </source>
</evidence>
<keyword evidence="2" id="KW-0472">Membrane</keyword>
<dbReference type="EMBL" id="FUZU01000001">
    <property type="protein sequence ID" value="SKC52376.1"/>
    <property type="molecule type" value="Genomic_DNA"/>
</dbReference>
<dbReference type="STRING" id="688867.SAMN05660236_1241"/>
<feature type="region of interest" description="Disordered" evidence="1">
    <location>
        <begin position="608"/>
        <end position="628"/>
    </location>
</feature>
<dbReference type="OrthoDB" id="780137at2"/>
<protein>
    <recommendedName>
        <fullName evidence="5">DUF4175 family protein</fullName>
    </recommendedName>
</protein>
<evidence type="ECO:0000256" key="2">
    <source>
        <dbReference type="SAM" id="Phobius"/>
    </source>
</evidence>
<name>A0A1T5JLW6_9BACT</name>
<feature type="transmembrane region" description="Helical" evidence="2">
    <location>
        <begin position="45"/>
        <end position="64"/>
    </location>
</feature>
<sequence length="753" mass="84869">MSDIQARYHLHQLTRKYKAIRMSEAFLLALALASVSFVIPYSFQVPVAGSIILALTGGILLFLYRCQQLHLFQLDEHNITRYLNQHFSTLQNSSDLLLKDDDGLSTLQRLQKIKTTTAFEALYPAIRLPHRLQHAIGIFIISIAASVALMSFAPFVSHISERSIQAGPSSTAGATPYAPAQVKGTQITITPPPYTKLKTQTTRAWSLTFAEGSTIEWQIEFTADVKNPALIFSGKQNIPLKSEQGSYTLKRTISETGFYQLAWTTAQGETKHSDFYKLEVIKDIAPVVTINKLNQFTELEFTSRPTVDVYATLADDYGLDNAHIIATVSKGSGESVKFREDKLFFENPSTISGKHIDATRRLDLLKLGMEPGDELYFYVVAFDTKRPLSNRTRTETYFISLRDTTQQETVVDDGLGVDLMPDYFRSQRQIIIDSEKLLKEKKQISKETFQSKSNELGYDQKVLRLRYGEFLGEEFESGIGPQENPAEEDHDHEEEDIAKKYGHVHDTENEHNLVQEKKGDHEHQHAAKEGEDKNGIPAGFVHEHDSEEEATFFTQSIRAKLKAALTIMWDAELHLRLYEPEKSLPFQYKALKLLKEISQDSRIYVHRTGFDPPPIKEEKRMTGDLSEVKNATAKGSSTAKENYPAIRSALQAIAWTMASDHTAIDKALQKKLSLAGQELGLLAIAQPGLYLKSLSRIRALTENELKPEEQRAALEEIQISLWRALPLAPASPSSATQTLHALDRDFIKNLERQ</sequence>
<keyword evidence="2" id="KW-1133">Transmembrane helix</keyword>